<dbReference type="Pfam" id="PF04313">
    <property type="entry name" value="HSDR_N"/>
    <property type="match status" value="1"/>
</dbReference>
<reference evidence="13 14" key="1">
    <citation type="submission" date="2021-11" db="EMBL/GenBank/DDBJ databases">
        <authorList>
            <person name="Depoorter E."/>
        </authorList>
    </citation>
    <scope>NUCLEOTIDE SEQUENCE [LARGE SCALE GENOMIC DNA]</scope>
    <source>
        <strain evidence="13 14">LMG 24286</strain>
    </source>
</reference>
<evidence type="ECO:0000256" key="4">
    <source>
        <dbReference type="ARBA" id="ARBA00022722"/>
    </source>
</evidence>
<dbReference type="Pfam" id="PF22679">
    <property type="entry name" value="T1R_D3-like"/>
    <property type="match status" value="1"/>
</dbReference>
<keyword evidence="7" id="KW-0255">Endonuclease</keyword>
<evidence type="ECO:0000256" key="10">
    <source>
        <dbReference type="ARBA" id="ARBA00023125"/>
    </source>
</evidence>
<evidence type="ECO:0000313" key="13">
    <source>
        <dbReference type="EMBL" id="CAH0418045.1"/>
    </source>
</evidence>
<dbReference type="GO" id="GO:0009035">
    <property type="term" value="F:type I site-specific deoxyribonuclease activity"/>
    <property type="evidence" value="ECO:0007669"/>
    <property type="project" value="UniProtKB-EC"/>
</dbReference>
<keyword evidence="8 11" id="KW-0378">Hydrolase</keyword>
<dbReference type="InterPro" id="IPR022625">
    <property type="entry name" value="TypeI_RM_Rsu_C"/>
</dbReference>
<dbReference type="PROSITE" id="PS51192">
    <property type="entry name" value="HELICASE_ATP_BIND_1"/>
    <property type="match status" value="1"/>
</dbReference>
<dbReference type="SMART" id="SM00487">
    <property type="entry name" value="DEXDc"/>
    <property type="match status" value="1"/>
</dbReference>
<evidence type="ECO:0000256" key="2">
    <source>
        <dbReference type="ARBA" id="ARBA00008598"/>
    </source>
</evidence>
<dbReference type="EC" id="3.1.21.3" evidence="11"/>
<dbReference type="InterPro" id="IPR040980">
    <property type="entry name" value="SWI2_SNF2"/>
</dbReference>
<comment type="caution">
    <text evidence="13">The sequence shown here is derived from an EMBL/GenBank/DDBJ whole genome shotgun (WGS) entry which is preliminary data.</text>
</comment>
<dbReference type="CDD" id="cd18800">
    <property type="entry name" value="SF2_C_EcoR124I-like"/>
    <property type="match status" value="1"/>
</dbReference>
<comment type="catalytic activity">
    <reaction evidence="1 11">
        <text>Endonucleolytic cleavage of DNA to give random double-stranded fragments with terminal 5'-phosphates, ATP is simultaneously hydrolyzed.</text>
        <dbReference type="EC" id="3.1.21.3"/>
    </reaction>
</comment>
<dbReference type="InterPro" id="IPR051268">
    <property type="entry name" value="Type-I_R_enzyme_R_subunit"/>
</dbReference>
<dbReference type="Proteomes" id="UP000789719">
    <property type="component" value="Unassembled WGS sequence"/>
</dbReference>
<comment type="subunit">
    <text evidence="3 11">The type I restriction/modification system is composed of three polypeptides R, M and S.</text>
</comment>
<dbReference type="CDD" id="cd22332">
    <property type="entry name" value="HsdR_N"/>
    <property type="match status" value="1"/>
</dbReference>
<evidence type="ECO:0000256" key="6">
    <source>
        <dbReference type="ARBA" id="ARBA00022747"/>
    </source>
</evidence>
<keyword evidence="9 11" id="KW-0067">ATP-binding</keyword>
<keyword evidence="10 11" id="KW-0238">DNA-binding</keyword>
<dbReference type="PANTHER" id="PTHR30195">
    <property type="entry name" value="TYPE I SITE-SPECIFIC DEOXYRIBONUCLEASE PROTEIN SUBUNIT M AND R"/>
    <property type="match status" value="1"/>
</dbReference>
<evidence type="ECO:0000313" key="14">
    <source>
        <dbReference type="Proteomes" id="UP000789719"/>
    </source>
</evidence>
<protein>
    <recommendedName>
        <fullName evidence="11">Type I restriction enzyme endonuclease subunit</fullName>
        <shortName evidence="11">R protein</shortName>
        <ecNumber evidence="11">3.1.21.3</ecNumber>
    </recommendedName>
    <alternativeName>
        <fullName evidence="11">Type-1 restriction enzyme R protein</fullName>
    </alternativeName>
</protein>
<dbReference type="RefSeq" id="WP_230098150.1">
    <property type="nucleotide sequence ID" value="NZ_CAKKNT010000003.1"/>
</dbReference>
<evidence type="ECO:0000256" key="9">
    <source>
        <dbReference type="ARBA" id="ARBA00022840"/>
    </source>
</evidence>
<sequence>MNVTKEAVLEDKLIEQLIHGDSQWTLREDIKDEATLWANFFAKLSQNNTDKLNDEPLTDQEKKQIQNKLNFTNFFEAAKWLAGENGIAKIDVQRDNADLGTARLHVLNRQDVAGGMSSYEVVHQVKVPRQVGIEQDRRFDVTLLINGLPLIQIELKSKAEPFSKAFNQIKKYLIEDKFTGIFSAVQMFVVTNGADTKYIASAQGDKLNEKFLSGWSDVNNTPVTDYLDFAQQVLSIPQAHKMVTQYTVLDSNSKSLIMLRPYQIHAIEAVKAASRRQESGYVWHTTGSGKTLTAYKVARNLLQIPSLDKTIFIVDRVDLDQQTTSSFTAYAENDGIDIDKIDNVNDLVKKLTSDNRTVVVATIQKLIHLMKRCDEHPEDKKLAKIRALKVAFVVDECHRAVSAAKQQEVTKLFGQSLWYGFTGTPIFAENAKAAVGDLARTTEQQYGTRLHEYTIKEAIHDNAVLGFQVEYKSTFTEEDLDEALVRYDSSISVDDQSLADKEAQLPKDVFLHEDHMWKVVESIVNKSKRKLQLGRGTGNTYEAILTTSSIAQAQKYYDMFQAVRNGKAPFTIKQEIREVAPDFPKVAVTYSVSENEETSIDNQAKMKASMQDYNEMFNMSFSMDELRGYNNDVNSRLARKKSQYVNRDKQLDIVIVVDRLLTGFDAPAISTLFIDRAPMKPHALIQAFSRTNRLFDKDKAFGQIVTFQTPGQFEAAVQEALILYSNGGEAEVLAPTFDESEAALKAALADLHAIASSPEHVNALDDTQKKQFAKAFQALDKAITDIQVYTEFADKDLLADYKVDMHEVEDFKGKYENVLVELKSKVEEEDGVPVFDIEYELSSFRTDKIDYNYIVSLMQQLVPSDDAEPELIAVGEDGNVADQKLVEMITKNINDYASGNKVRAEIMQGLLQELLEDREKFRGKSILTLLNDIVEARYDEAVHSFSDTMKVDESQVAYAVNNYQPNVERNMGVNELVDNGDLDAYKAASGETINKLKYKRAIRNGVKDLAENVIGPLMEE</sequence>
<dbReference type="Pfam" id="PF18766">
    <property type="entry name" value="SWI2_SNF2"/>
    <property type="match status" value="1"/>
</dbReference>
<evidence type="ECO:0000256" key="11">
    <source>
        <dbReference type="RuleBase" id="RU364115"/>
    </source>
</evidence>
<dbReference type="SUPFAM" id="SSF52540">
    <property type="entry name" value="P-loop containing nucleoside triphosphate hydrolases"/>
    <property type="match status" value="2"/>
</dbReference>
<evidence type="ECO:0000259" key="12">
    <source>
        <dbReference type="PROSITE" id="PS51192"/>
    </source>
</evidence>
<dbReference type="Gene3D" id="3.40.50.300">
    <property type="entry name" value="P-loop containing nucleotide triphosphate hydrolases"/>
    <property type="match status" value="2"/>
</dbReference>
<comment type="function">
    <text evidence="11">Subunit R is required for both nuclease and ATPase activities, but not for modification.</text>
</comment>
<evidence type="ECO:0000256" key="5">
    <source>
        <dbReference type="ARBA" id="ARBA00022741"/>
    </source>
</evidence>
<organism evidence="13 14">
    <name type="scientific">Periweissella ghanensis</name>
    <dbReference type="NCBI Taxonomy" id="467997"/>
    <lineage>
        <taxon>Bacteria</taxon>
        <taxon>Bacillati</taxon>
        <taxon>Bacillota</taxon>
        <taxon>Bacilli</taxon>
        <taxon>Lactobacillales</taxon>
        <taxon>Lactobacillaceae</taxon>
        <taxon>Periweissella</taxon>
    </lineage>
</organism>
<feature type="domain" description="Helicase ATP-binding" evidence="12">
    <location>
        <begin position="271"/>
        <end position="443"/>
    </location>
</feature>
<dbReference type="PANTHER" id="PTHR30195:SF16">
    <property type="entry name" value="TYPE I RESTRICTION ENZYME ENDONUCLEASE SUBUNIT"/>
    <property type="match status" value="1"/>
</dbReference>
<dbReference type="InterPro" id="IPR007409">
    <property type="entry name" value="Restrct_endonuc_type1_HsdR_N"/>
</dbReference>
<dbReference type="EMBL" id="CAKKNT010000003">
    <property type="protein sequence ID" value="CAH0418045.1"/>
    <property type="molecule type" value="Genomic_DNA"/>
</dbReference>
<name>A0ABM8Z9Q3_9LACO</name>
<keyword evidence="4" id="KW-0540">Nuclease</keyword>
<dbReference type="InterPro" id="IPR027417">
    <property type="entry name" value="P-loop_NTPase"/>
</dbReference>
<keyword evidence="14" id="KW-1185">Reference proteome</keyword>
<keyword evidence="5 11" id="KW-0547">Nucleotide-binding</keyword>
<gene>
    <name evidence="13" type="primary">hsdR</name>
    <name evidence="13" type="ORF">WGH24286_00461</name>
</gene>
<comment type="similarity">
    <text evidence="2 11">Belongs to the HsdR family.</text>
</comment>
<accession>A0ABM8Z9Q3</accession>
<dbReference type="InterPro" id="IPR014001">
    <property type="entry name" value="Helicase_ATP-bd"/>
</dbReference>
<dbReference type="InterPro" id="IPR004473">
    <property type="entry name" value="Restrct_endonuc_typeI_HsdR"/>
</dbReference>
<dbReference type="NCBIfam" id="TIGR00348">
    <property type="entry name" value="hsdR"/>
    <property type="match status" value="1"/>
</dbReference>
<dbReference type="InterPro" id="IPR055180">
    <property type="entry name" value="HsdR_RecA-like_helicase_dom_2"/>
</dbReference>
<dbReference type="Gene3D" id="1.20.58.910">
    <property type="match status" value="1"/>
</dbReference>
<evidence type="ECO:0000256" key="1">
    <source>
        <dbReference type="ARBA" id="ARBA00000851"/>
    </source>
</evidence>
<keyword evidence="6 11" id="KW-0680">Restriction system</keyword>
<dbReference type="Gene3D" id="3.90.1570.50">
    <property type="match status" value="1"/>
</dbReference>
<proteinExistence type="inferred from homology"/>
<dbReference type="Pfam" id="PF12008">
    <property type="entry name" value="EcoR124_C"/>
    <property type="match status" value="1"/>
</dbReference>
<evidence type="ECO:0000256" key="7">
    <source>
        <dbReference type="ARBA" id="ARBA00022759"/>
    </source>
</evidence>
<evidence type="ECO:0000256" key="8">
    <source>
        <dbReference type="ARBA" id="ARBA00022801"/>
    </source>
</evidence>
<evidence type="ECO:0000256" key="3">
    <source>
        <dbReference type="ARBA" id="ARBA00011296"/>
    </source>
</evidence>